<dbReference type="EMBL" id="AP015038">
    <property type="protein sequence ID" value="BAT87995.1"/>
    <property type="molecule type" value="Genomic_DNA"/>
</dbReference>
<keyword evidence="2" id="KW-1185">Reference proteome</keyword>
<sequence>FPNLISLPCSPFLLKSSLDPFPCTPSFTCKLKNPNLQNLRSLISTTAPPYLIFYFLRSLFKASSSIDCRSHRRQ</sequence>
<gene>
    <name evidence="1" type="primary">Vigan.05G142100</name>
    <name evidence="1" type="ORF">VIGAN_05142100</name>
</gene>
<dbReference type="AlphaFoldDB" id="A0A0S3S589"/>
<evidence type="ECO:0000313" key="1">
    <source>
        <dbReference type="EMBL" id="BAT87995.1"/>
    </source>
</evidence>
<organism evidence="1 2">
    <name type="scientific">Vigna angularis var. angularis</name>
    <dbReference type="NCBI Taxonomy" id="157739"/>
    <lineage>
        <taxon>Eukaryota</taxon>
        <taxon>Viridiplantae</taxon>
        <taxon>Streptophyta</taxon>
        <taxon>Embryophyta</taxon>
        <taxon>Tracheophyta</taxon>
        <taxon>Spermatophyta</taxon>
        <taxon>Magnoliopsida</taxon>
        <taxon>eudicotyledons</taxon>
        <taxon>Gunneridae</taxon>
        <taxon>Pentapetalae</taxon>
        <taxon>rosids</taxon>
        <taxon>fabids</taxon>
        <taxon>Fabales</taxon>
        <taxon>Fabaceae</taxon>
        <taxon>Papilionoideae</taxon>
        <taxon>50 kb inversion clade</taxon>
        <taxon>NPAAA clade</taxon>
        <taxon>indigoferoid/millettioid clade</taxon>
        <taxon>Phaseoleae</taxon>
        <taxon>Vigna</taxon>
    </lineage>
</organism>
<reference evidence="1 2" key="1">
    <citation type="journal article" date="2015" name="Sci. Rep.">
        <title>The power of single molecule real-time sequencing technology in the de novo assembly of a eukaryotic genome.</title>
        <authorList>
            <person name="Sakai H."/>
            <person name="Naito K."/>
            <person name="Ogiso-Tanaka E."/>
            <person name="Takahashi Y."/>
            <person name="Iseki K."/>
            <person name="Muto C."/>
            <person name="Satou K."/>
            <person name="Teruya K."/>
            <person name="Shiroma A."/>
            <person name="Shimoji M."/>
            <person name="Hirano T."/>
            <person name="Itoh T."/>
            <person name="Kaga A."/>
            <person name="Tomooka N."/>
        </authorList>
    </citation>
    <scope>NUCLEOTIDE SEQUENCE [LARGE SCALE GENOMIC DNA]</scope>
    <source>
        <strain evidence="2">cv. Shumari</strain>
    </source>
</reference>
<evidence type="ECO:0000313" key="2">
    <source>
        <dbReference type="Proteomes" id="UP000291084"/>
    </source>
</evidence>
<accession>A0A0S3S589</accession>
<dbReference type="Proteomes" id="UP000291084">
    <property type="component" value="Chromosome 5"/>
</dbReference>
<name>A0A0S3S589_PHAAN</name>
<feature type="non-terminal residue" evidence="1">
    <location>
        <position position="1"/>
    </location>
</feature>
<proteinExistence type="predicted"/>
<protein>
    <submittedName>
        <fullName evidence="1">Uncharacterized protein</fullName>
    </submittedName>
</protein>